<dbReference type="Proteomes" id="UP000829398">
    <property type="component" value="Chromosome 9"/>
</dbReference>
<sequence length="483" mass="55484">MEAIDRISFLPDDLTHHIMSLLPMKDIARTSILSKRWMSHWLCFPVQEFDESWFKGRRESCGRDFHEYLRRSLARRDFDNMQELKIITYSQIDDELKHLITRFVAKEILRGKLQKLDLHVRDHVGNSLCDHYALPRVIFSSGSFLVSLTIRHCKIGAYQKVSLPLLQNMKLISVHVTNYPLERVIRNCPDLETLTLEYCHGFDTLKLFNPSVRRLVVRGCMALQGFEMDAPRLNYFQCSGIRDFDEAFVYRPDHFCCRFLEFKVANENSMSSLETLVFSFMVLNDRTFESALSKFSNLETLKLLSSVFGKLPSSLSSAILKKLKLVRMENCRFDGPVEIHSPNLETFVYKAGHGEIASFHFGGRGFGNIKTLAVNGFLGLRNKSLEELISACILLENLYLNSCAIPKGHLEIYSLTLKTLVVHGCDHLHFAEIQAPQLLYFQYVGQLENFPTLNFAPCDLDADLLLVSKPSIDIDYAQLINFV</sequence>
<comment type="caution">
    <text evidence="1">The sequence shown here is derived from an EMBL/GenBank/DDBJ whole genome shotgun (WGS) entry which is preliminary data.</text>
</comment>
<gene>
    <name evidence="1" type="ORF">KPL71_026140</name>
</gene>
<name>A0ACB8HXC4_CITSI</name>
<reference evidence="2" key="1">
    <citation type="journal article" date="2023" name="Hortic. Res.">
        <title>A chromosome-level phased genome enabling allele-level studies in sweet orange: a case study on citrus Huanglongbing tolerance.</title>
        <authorList>
            <person name="Wu B."/>
            <person name="Yu Q."/>
            <person name="Deng Z."/>
            <person name="Duan Y."/>
            <person name="Luo F."/>
            <person name="Gmitter F. Jr."/>
        </authorList>
    </citation>
    <scope>NUCLEOTIDE SEQUENCE [LARGE SCALE GENOMIC DNA]</scope>
    <source>
        <strain evidence="2">cv. Valencia</strain>
    </source>
</reference>
<evidence type="ECO:0000313" key="1">
    <source>
        <dbReference type="EMBL" id="KAH9679452.1"/>
    </source>
</evidence>
<evidence type="ECO:0000313" key="2">
    <source>
        <dbReference type="Proteomes" id="UP000829398"/>
    </source>
</evidence>
<protein>
    <submittedName>
        <fullName evidence="1">Uncharacterized protein</fullName>
    </submittedName>
</protein>
<dbReference type="EMBL" id="CM039178">
    <property type="protein sequence ID" value="KAH9679452.1"/>
    <property type="molecule type" value="Genomic_DNA"/>
</dbReference>
<keyword evidence="2" id="KW-1185">Reference proteome</keyword>
<organism evidence="1 2">
    <name type="scientific">Citrus sinensis</name>
    <name type="common">Sweet orange</name>
    <name type="synonym">Citrus aurantium var. sinensis</name>
    <dbReference type="NCBI Taxonomy" id="2711"/>
    <lineage>
        <taxon>Eukaryota</taxon>
        <taxon>Viridiplantae</taxon>
        <taxon>Streptophyta</taxon>
        <taxon>Embryophyta</taxon>
        <taxon>Tracheophyta</taxon>
        <taxon>Spermatophyta</taxon>
        <taxon>Magnoliopsida</taxon>
        <taxon>eudicotyledons</taxon>
        <taxon>Gunneridae</taxon>
        <taxon>Pentapetalae</taxon>
        <taxon>rosids</taxon>
        <taxon>malvids</taxon>
        <taxon>Sapindales</taxon>
        <taxon>Rutaceae</taxon>
        <taxon>Aurantioideae</taxon>
        <taxon>Citrus</taxon>
    </lineage>
</organism>
<proteinExistence type="predicted"/>
<accession>A0ACB8HXC4</accession>